<feature type="binding site" evidence="10">
    <location>
        <position position="159"/>
    </location>
    <ligand>
        <name>Zn(2+)</name>
        <dbReference type="ChEBI" id="CHEBI:29105"/>
    </ligand>
</feature>
<dbReference type="AlphaFoldDB" id="A0AAD1XIF2"/>
<evidence type="ECO:0000256" key="3">
    <source>
        <dbReference type="ARBA" id="ARBA00022679"/>
    </source>
</evidence>
<dbReference type="Gene3D" id="2.20.28.200">
    <property type="match status" value="1"/>
</dbReference>
<dbReference type="PROSITE" id="PS50305">
    <property type="entry name" value="SIRTUIN"/>
    <property type="match status" value="1"/>
</dbReference>
<dbReference type="GO" id="GO:0070403">
    <property type="term" value="F:NAD+ binding"/>
    <property type="evidence" value="ECO:0007669"/>
    <property type="project" value="InterPro"/>
</dbReference>
<protein>
    <recommendedName>
        <fullName evidence="9">Regulatory protein SIR2 homolog 7</fullName>
    </recommendedName>
    <alternativeName>
        <fullName evidence="8">SIR2-like protein 7</fullName>
    </alternativeName>
</protein>
<keyword evidence="13" id="KW-1185">Reference proteome</keyword>
<dbReference type="PANTHER" id="PTHR11085:SF1">
    <property type="entry name" value="NAD-DEPENDENT PROTEIN DEACETYLASE SIRTUIN-7"/>
    <property type="match status" value="1"/>
</dbReference>
<keyword evidence="4 10" id="KW-0479">Metal-binding</keyword>
<comment type="caution">
    <text evidence="12">The sequence shown here is derived from an EMBL/GenBank/DDBJ whole genome shotgun (WGS) entry which is preliminary data.</text>
</comment>
<feature type="binding site" evidence="10">
    <location>
        <position position="127"/>
    </location>
    <ligand>
        <name>Zn(2+)</name>
        <dbReference type="ChEBI" id="CHEBI:29105"/>
    </ligand>
</feature>
<dbReference type="GO" id="GO:0005634">
    <property type="term" value="C:nucleus"/>
    <property type="evidence" value="ECO:0007669"/>
    <property type="project" value="TreeGrafter"/>
</dbReference>
<dbReference type="Pfam" id="PF02146">
    <property type="entry name" value="SIR2"/>
    <property type="match status" value="1"/>
</dbReference>
<proteinExistence type="inferred from homology"/>
<dbReference type="Gene3D" id="3.40.50.1220">
    <property type="entry name" value="TPP-binding domain"/>
    <property type="match status" value="1"/>
</dbReference>
<evidence type="ECO:0000313" key="12">
    <source>
        <dbReference type="EMBL" id="CAI2373302.1"/>
    </source>
</evidence>
<dbReference type="SUPFAM" id="SSF52467">
    <property type="entry name" value="DHS-like NAD/FAD-binding domain"/>
    <property type="match status" value="1"/>
</dbReference>
<dbReference type="InterPro" id="IPR026590">
    <property type="entry name" value="Ssirtuin_cat_dom"/>
</dbReference>
<dbReference type="InterPro" id="IPR050134">
    <property type="entry name" value="NAD-dep_sirtuin_deacylases"/>
</dbReference>
<feature type="binding site" evidence="10">
    <location>
        <position position="130"/>
    </location>
    <ligand>
        <name>Zn(2+)</name>
        <dbReference type="ChEBI" id="CHEBI:29105"/>
    </ligand>
</feature>
<dbReference type="InterPro" id="IPR029035">
    <property type="entry name" value="DHS-like_NAD/FAD-binding_dom"/>
</dbReference>
<name>A0AAD1XIF2_EUPCR</name>
<evidence type="ECO:0000256" key="8">
    <source>
        <dbReference type="ARBA" id="ARBA00041832"/>
    </source>
</evidence>
<accession>A0AAD1XIF2</accession>
<dbReference type="GO" id="GO:0046872">
    <property type="term" value="F:metal ion binding"/>
    <property type="evidence" value="ECO:0007669"/>
    <property type="project" value="UniProtKB-KW"/>
</dbReference>
<dbReference type="PANTHER" id="PTHR11085">
    <property type="entry name" value="NAD-DEPENDENT PROTEIN DEACYLASE SIRTUIN-5, MITOCHONDRIAL-RELATED"/>
    <property type="match status" value="1"/>
</dbReference>
<evidence type="ECO:0000256" key="7">
    <source>
        <dbReference type="ARBA" id="ARBA00038170"/>
    </source>
</evidence>
<evidence type="ECO:0000313" key="13">
    <source>
        <dbReference type="Proteomes" id="UP001295684"/>
    </source>
</evidence>
<keyword evidence="2" id="KW-0597">Phosphoprotein</keyword>
<evidence type="ECO:0000256" key="1">
    <source>
        <dbReference type="ARBA" id="ARBA00001947"/>
    </source>
</evidence>
<evidence type="ECO:0000256" key="5">
    <source>
        <dbReference type="ARBA" id="ARBA00022833"/>
    </source>
</evidence>
<keyword evidence="6" id="KW-0520">NAD</keyword>
<dbReference type="EMBL" id="CAMPGE010014645">
    <property type="protein sequence ID" value="CAI2373302.1"/>
    <property type="molecule type" value="Genomic_DNA"/>
</dbReference>
<evidence type="ECO:0000256" key="4">
    <source>
        <dbReference type="ARBA" id="ARBA00022723"/>
    </source>
</evidence>
<sequence>METYATKITGLARLIRSCKKPIIFTGAGLSTNAGIPDYRSGMDTTVKTGPGIWNYKDDDSFWDRVLESRKRTLLATPSYSHMAIAKLIEEGLVEHLISQNVDGLHVKSRVPLSKLTELHGNVFSESCQKCGSVYYRNFRTRIQEDRTHDTGKTCDNAACGGDLHDTLVLFGESIPRSKLELSLYKAYHSELCVCIGSSLLVKPAVSFPMLVKKRGKLAILNMDPTPLDKISDVTIHDNCDTIMKSLMDELGITVPDYIQENRIDILKGDDSLEVIPQDLNHRKIKHVELLIYDEKSDMTTEKLPYRFKFSSETSQCQLRLHFKTGSKTPLEIDFEISQLSHGLNPVICKFTPSHHPKSPSPRPWTEIKFQ</sequence>
<comment type="similarity">
    <text evidence="7">Belongs to the sirtuin family. Class IV subfamily.</text>
</comment>
<keyword evidence="3" id="KW-0808">Transferase</keyword>
<dbReference type="InterPro" id="IPR003000">
    <property type="entry name" value="Sirtuin"/>
</dbReference>
<organism evidence="12 13">
    <name type="scientific">Euplotes crassus</name>
    <dbReference type="NCBI Taxonomy" id="5936"/>
    <lineage>
        <taxon>Eukaryota</taxon>
        <taxon>Sar</taxon>
        <taxon>Alveolata</taxon>
        <taxon>Ciliophora</taxon>
        <taxon>Intramacronucleata</taxon>
        <taxon>Spirotrichea</taxon>
        <taxon>Hypotrichia</taxon>
        <taxon>Euplotida</taxon>
        <taxon>Euplotidae</taxon>
        <taxon>Moneuplotes</taxon>
    </lineage>
</organism>
<reference evidence="12" key="1">
    <citation type="submission" date="2023-07" db="EMBL/GenBank/DDBJ databases">
        <authorList>
            <consortium name="AG Swart"/>
            <person name="Singh M."/>
            <person name="Singh A."/>
            <person name="Seah K."/>
            <person name="Emmerich C."/>
        </authorList>
    </citation>
    <scope>NUCLEOTIDE SEQUENCE</scope>
    <source>
        <strain evidence="12">DP1</strain>
    </source>
</reference>
<feature type="binding site" evidence="10">
    <location>
        <position position="154"/>
    </location>
    <ligand>
        <name>Zn(2+)</name>
        <dbReference type="ChEBI" id="CHEBI:29105"/>
    </ligand>
</feature>
<dbReference type="CDD" id="cd01407">
    <property type="entry name" value="SIR2-fam"/>
    <property type="match status" value="1"/>
</dbReference>
<evidence type="ECO:0000256" key="2">
    <source>
        <dbReference type="ARBA" id="ARBA00022553"/>
    </source>
</evidence>
<keyword evidence="5 10" id="KW-0862">Zinc</keyword>
<gene>
    <name evidence="12" type="ORF">ECRASSUSDP1_LOCUS14643</name>
</gene>
<evidence type="ECO:0000259" key="11">
    <source>
        <dbReference type="PROSITE" id="PS50305"/>
    </source>
</evidence>
<dbReference type="GO" id="GO:0017136">
    <property type="term" value="F:histone deacetylase activity, NAD-dependent"/>
    <property type="evidence" value="ECO:0007669"/>
    <property type="project" value="TreeGrafter"/>
</dbReference>
<feature type="domain" description="Deacetylase sirtuin-type" evidence="11">
    <location>
        <begin position="1"/>
        <end position="253"/>
    </location>
</feature>
<evidence type="ECO:0000256" key="9">
    <source>
        <dbReference type="ARBA" id="ARBA00043038"/>
    </source>
</evidence>
<comment type="cofactor">
    <cofactor evidence="1">
        <name>Zn(2+)</name>
        <dbReference type="ChEBI" id="CHEBI:29105"/>
    </cofactor>
</comment>
<dbReference type="Proteomes" id="UP001295684">
    <property type="component" value="Unassembled WGS sequence"/>
</dbReference>
<evidence type="ECO:0000256" key="10">
    <source>
        <dbReference type="PROSITE-ProRule" id="PRU00236"/>
    </source>
</evidence>
<evidence type="ECO:0000256" key="6">
    <source>
        <dbReference type="ARBA" id="ARBA00023027"/>
    </source>
</evidence>
<feature type="active site" description="Proton acceptor" evidence="10">
    <location>
        <position position="119"/>
    </location>
</feature>